<feature type="compositionally biased region" description="Low complexity" evidence="1">
    <location>
        <begin position="168"/>
        <end position="183"/>
    </location>
</feature>
<evidence type="ECO:0000313" key="2">
    <source>
        <dbReference type="EMBL" id="PVE41754.1"/>
    </source>
</evidence>
<comment type="caution">
    <text evidence="2">The sequence shown here is derived from an EMBL/GenBank/DDBJ whole genome shotgun (WGS) entry which is preliminary data.</text>
</comment>
<sequence>MTLDDYPLDEDMQAFCKAAIDAMPDALLITGARKMPDLLKGLKQDKPNVEMLRQRVQAKLQLKSPPPPILDILRTATLSEALVDVLSSKALQQGLPALVAHFGRLPILTAMLLDARETVRKMAHAELAKPAKDLTKAKPPEEDTFKQRFKPLLDTLRPVLQGEPYQAPAVRTPRAPAPQAAPALSKEQQERDIISSTPYRQIQKERNALASERDRLQILNSKISTDLAGQTSRANVLSSDLSALQSQWRNSIAQGIADGLQQRLAPWLAPSESLAKGLPASHNALERARQLLDRQSQQDQRYGTRARVAEELAQARSLLAALQTAQQEALRPLPQLADEIRVLSTHIDATEARLNQTSLQPQSPQLRAWAQTLHTLHDIDALQSHKKALERTMLAEAWSLPVCQQAYALVDRQAMAIYAAHHPNPKDTPPPFTPTQHLADCLLHARPCRLLIDGHNLLPKLKPLIGAHYFKPGQGPNAQARDLLIDRVKTLATLHPLLQADIWFDGPDEQHWSETDNLRVWFSGGQGADRADGRILESLQSEMYRGTQTTRLVVTEDRELLAQAQARGAIGVSPLEMWAMVG</sequence>
<protein>
    <submittedName>
        <fullName evidence="2">Uncharacterized protein</fullName>
    </submittedName>
</protein>
<evidence type="ECO:0000256" key="1">
    <source>
        <dbReference type="SAM" id="MobiDB-lite"/>
    </source>
</evidence>
<dbReference type="RefSeq" id="WP_053174635.1">
    <property type="nucleotide sequence ID" value="NZ_LFYT02000024.1"/>
</dbReference>
<dbReference type="OrthoDB" id="8870231at2"/>
<accession>A0A2T7UAR0</accession>
<dbReference type="EMBL" id="LFYT02000024">
    <property type="protein sequence ID" value="PVE41754.1"/>
    <property type="molecule type" value="Genomic_DNA"/>
</dbReference>
<feature type="region of interest" description="Disordered" evidence="1">
    <location>
        <begin position="168"/>
        <end position="197"/>
    </location>
</feature>
<dbReference type="AlphaFoldDB" id="A0A2T7UAR0"/>
<proteinExistence type="predicted"/>
<keyword evidence="3" id="KW-1185">Reference proteome</keyword>
<dbReference type="Proteomes" id="UP000037507">
    <property type="component" value="Unassembled WGS sequence"/>
</dbReference>
<gene>
    <name evidence="2" type="ORF">H663_015590</name>
</gene>
<name>A0A2T7UAR0_9BURK</name>
<evidence type="ECO:0000313" key="3">
    <source>
        <dbReference type="Proteomes" id="UP000037507"/>
    </source>
</evidence>
<reference evidence="2" key="1">
    <citation type="submission" date="2017-04" db="EMBL/GenBank/DDBJ databases">
        <title>Unexpected and diverse lifestyles within the genus Limnohabitans.</title>
        <authorList>
            <person name="Kasalicky V."/>
            <person name="Mehrshad M."/>
            <person name="Andrei S.-A."/>
            <person name="Salcher M."/>
            <person name="Kratochvilova H."/>
            <person name="Simek K."/>
            <person name="Ghai R."/>
        </authorList>
    </citation>
    <scope>NUCLEOTIDE SEQUENCE [LARGE SCALE GENOMIC DNA]</scope>
    <source>
        <strain evidence="2">II-D5</strain>
    </source>
</reference>
<organism evidence="2 3">
    <name type="scientific">Limnohabitans planktonicus II-D5</name>
    <dbReference type="NCBI Taxonomy" id="1293045"/>
    <lineage>
        <taxon>Bacteria</taxon>
        <taxon>Pseudomonadati</taxon>
        <taxon>Pseudomonadota</taxon>
        <taxon>Betaproteobacteria</taxon>
        <taxon>Burkholderiales</taxon>
        <taxon>Comamonadaceae</taxon>
        <taxon>Limnohabitans</taxon>
    </lineage>
</organism>